<feature type="repeat" description="TPR" evidence="1">
    <location>
        <begin position="8"/>
        <end position="41"/>
    </location>
</feature>
<proteinExistence type="predicted"/>
<dbReference type="SMART" id="SM00028">
    <property type="entry name" value="TPR"/>
    <property type="match status" value="2"/>
</dbReference>
<gene>
    <name evidence="2" type="ORF">KPL37_10835</name>
</gene>
<keyword evidence="1" id="KW-0802">TPR repeat</keyword>
<dbReference type="Proteomes" id="UP000776252">
    <property type="component" value="Unassembled WGS sequence"/>
</dbReference>
<comment type="caution">
    <text evidence="2">The sequence shown here is derived from an EMBL/GenBank/DDBJ whole genome shotgun (WGS) entry which is preliminary data.</text>
</comment>
<dbReference type="InterPro" id="IPR019734">
    <property type="entry name" value="TPR_rpt"/>
</dbReference>
<dbReference type="PROSITE" id="PS50005">
    <property type="entry name" value="TPR"/>
    <property type="match status" value="1"/>
</dbReference>
<keyword evidence="3" id="KW-1185">Reference proteome</keyword>
<sequence length="84" mass="9602">MNYKATFGGVLLNLGNVQYQLGNFDKALEYLNESLIYLINNDHKIGLAKAYGIIALIHEKKTNYVECEKYFSKAIDISSKMDYD</sequence>
<evidence type="ECO:0000313" key="3">
    <source>
        <dbReference type="Proteomes" id="UP000776252"/>
    </source>
</evidence>
<dbReference type="Pfam" id="PF00515">
    <property type="entry name" value="TPR_1"/>
    <property type="match status" value="1"/>
</dbReference>
<dbReference type="RefSeq" id="WP_216149260.1">
    <property type="nucleotide sequence ID" value="NZ_JAHLDV010000022.1"/>
</dbReference>
<accession>A0ABS6BUS6</accession>
<protein>
    <submittedName>
        <fullName evidence="2">Tetratricopeptide repeat protein</fullName>
    </submittedName>
</protein>
<name>A0ABS6BUS6_9CLOT</name>
<dbReference type="EMBL" id="JAHLDV010000022">
    <property type="protein sequence ID" value="MBU3160245.1"/>
    <property type="molecule type" value="Genomic_DNA"/>
</dbReference>
<dbReference type="Pfam" id="PF13181">
    <property type="entry name" value="TPR_8"/>
    <property type="match status" value="1"/>
</dbReference>
<organism evidence="2 3">
    <name type="scientific">Clostridium frigoris</name>
    <dbReference type="NCBI Taxonomy" id="205327"/>
    <lineage>
        <taxon>Bacteria</taxon>
        <taxon>Bacillati</taxon>
        <taxon>Bacillota</taxon>
        <taxon>Clostridia</taxon>
        <taxon>Eubacteriales</taxon>
        <taxon>Clostridiaceae</taxon>
        <taxon>Clostridium</taxon>
    </lineage>
</organism>
<evidence type="ECO:0000313" key="2">
    <source>
        <dbReference type="EMBL" id="MBU3160245.1"/>
    </source>
</evidence>
<reference evidence="2 3" key="1">
    <citation type="submission" date="2021-06" db="EMBL/GenBank/DDBJ databases">
        <title>Clostridia strains as spoilage organisms.</title>
        <authorList>
            <person name="Wambui J."/>
            <person name="Stephan R."/>
            <person name="Stevens M.J.A."/>
        </authorList>
    </citation>
    <scope>NUCLEOTIDE SEQUENCE [LARGE SCALE GENOMIC DNA]</scope>
    <source>
        <strain evidence="2 3">DSM 14204</strain>
    </source>
</reference>
<evidence type="ECO:0000256" key="1">
    <source>
        <dbReference type="PROSITE-ProRule" id="PRU00339"/>
    </source>
</evidence>